<dbReference type="AlphaFoldDB" id="A0A6P2CEF4"/>
<feature type="domain" description="SLC26A/SulP transporter" evidence="6">
    <location>
        <begin position="179"/>
        <end position="347"/>
    </location>
</feature>
<comment type="caution">
    <text evidence="7">The sequence shown here is derived from an EMBL/GenBank/DDBJ whole genome shotgun (WGS) entry which is preliminary data.</text>
</comment>
<feature type="transmembrane region" description="Helical" evidence="5">
    <location>
        <begin position="62"/>
        <end position="78"/>
    </location>
</feature>
<accession>A0A6P2CEF4</accession>
<feature type="transmembrane region" description="Helical" evidence="5">
    <location>
        <begin position="107"/>
        <end position="127"/>
    </location>
</feature>
<feature type="transmembrane region" description="Helical" evidence="5">
    <location>
        <begin position="36"/>
        <end position="56"/>
    </location>
</feature>
<organism evidence="7 8">
    <name type="scientific">Rhodococcus rhodnii</name>
    <dbReference type="NCBI Taxonomy" id="38312"/>
    <lineage>
        <taxon>Bacteria</taxon>
        <taxon>Bacillati</taxon>
        <taxon>Actinomycetota</taxon>
        <taxon>Actinomycetes</taxon>
        <taxon>Mycobacteriales</taxon>
        <taxon>Nocardiaceae</taxon>
        <taxon>Rhodococcus</taxon>
    </lineage>
</organism>
<dbReference type="GO" id="GO:0016020">
    <property type="term" value="C:membrane"/>
    <property type="evidence" value="ECO:0007669"/>
    <property type="project" value="UniProtKB-SubCell"/>
</dbReference>
<dbReference type="Proteomes" id="UP000471120">
    <property type="component" value="Unassembled WGS sequence"/>
</dbReference>
<evidence type="ECO:0000313" key="7">
    <source>
        <dbReference type="EMBL" id="TXG90091.1"/>
    </source>
</evidence>
<evidence type="ECO:0000256" key="1">
    <source>
        <dbReference type="ARBA" id="ARBA00004141"/>
    </source>
</evidence>
<sequence length="360" mass="37185">MVVERTDTARGRIAARAGGSATLAVLRDPRRLRTEVFAGMVVALALVPETISFSILAGVGPQIGLVTSFLFAMTIAIVGGRPAMISAAAGSVALVLAPLVREHGVQYLIAAVLLGGVLQLLLSLAGVAKLMRFVPPSVVTGFVNGLAILIFAAQVPHLAGVPWLVYPLTAVGLVIMVVLPRLTRAIPAPLVATTLLTLAAVVFTLNVPAVGDEGRVGAGLPDLLFPDVPLSLATLQIVFPYALGLAMVGLLETFLTQQLVDDITGTPSNMRREGCGQGIANLVTGFFGGMGGCAMIGQTMMNVKECGGRTRVSTFVAGLSLLVLVVFAAPVLAVIPMAALVAVMIMVSFATIPSRRSSSR</sequence>
<dbReference type="EMBL" id="QRCM01000001">
    <property type="protein sequence ID" value="TXG90091.1"/>
    <property type="molecule type" value="Genomic_DNA"/>
</dbReference>
<evidence type="ECO:0000256" key="2">
    <source>
        <dbReference type="ARBA" id="ARBA00022692"/>
    </source>
</evidence>
<feature type="transmembrane region" description="Helical" evidence="5">
    <location>
        <begin position="134"/>
        <end position="155"/>
    </location>
</feature>
<comment type="subcellular location">
    <subcellularLocation>
        <location evidence="1">Membrane</location>
        <topology evidence="1">Multi-pass membrane protein</topology>
    </subcellularLocation>
</comment>
<dbReference type="PANTHER" id="PTHR43310">
    <property type="entry name" value="SULFATE TRANSPORTER YBAR-RELATED"/>
    <property type="match status" value="1"/>
</dbReference>
<evidence type="ECO:0000256" key="4">
    <source>
        <dbReference type="ARBA" id="ARBA00023136"/>
    </source>
</evidence>
<keyword evidence="2 5" id="KW-0812">Transmembrane</keyword>
<dbReference type="InterPro" id="IPR052706">
    <property type="entry name" value="Membrane-Transporter-like"/>
</dbReference>
<feature type="domain" description="SLC26A/SulP transporter" evidence="6">
    <location>
        <begin position="32"/>
        <end position="162"/>
    </location>
</feature>
<feature type="transmembrane region" description="Helical" evidence="5">
    <location>
        <begin position="230"/>
        <end position="251"/>
    </location>
</feature>
<dbReference type="InterPro" id="IPR011547">
    <property type="entry name" value="SLC26A/SulP_dom"/>
</dbReference>
<feature type="transmembrane region" description="Helical" evidence="5">
    <location>
        <begin position="161"/>
        <end position="179"/>
    </location>
</feature>
<dbReference type="PANTHER" id="PTHR43310:SF1">
    <property type="entry name" value="SULFATE TRANSPORTER YBAR-RELATED"/>
    <property type="match status" value="1"/>
</dbReference>
<evidence type="ECO:0000313" key="8">
    <source>
        <dbReference type="Proteomes" id="UP000471120"/>
    </source>
</evidence>
<name>A0A6P2CEF4_9NOCA</name>
<keyword evidence="3 5" id="KW-1133">Transmembrane helix</keyword>
<evidence type="ECO:0000259" key="6">
    <source>
        <dbReference type="Pfam" id="PF00916"/>
    </source>
</evidence>
<protein>
    <submittedName>
        <fullName evidence="7">SulP family inorganic anion transporter</fullName>
    </submittedName>
</protein>
<keyword evidence="4 5" id="KW-0472">Membrane</keyword>
<reference evidence="7 8" key="1">
    <citation type="submission" date="2018-07" db="EMBL/GenBank/DDBJ databases">
        <title>Genome sequence of Rhodococcus rhodnii ATCC 35071 from Rhodnius prolixus.</title>
        <authorList>
            <person name="Patel V."/>
            <person name="Vogel K.J."/>
        </authorList>
    </citation>
    <scope>NUCLEOTIDE SEQUENCE [LARGE SCALE GENOMIC DNA]</scope>
    <source>
        <strain evidence="7 8">ATCC 35071</strain>
    </source>
</reference>
<evidence type="ECO:0000256" key="3">
    <source>
        <dbReference type="ARBA" id="ARBA00022989"/>
    </source>
</evidence>
<feature type="transmembrane region" description="Helical" evidence="5">
    <location>
        <begin position="279"/>
        <end position="301"/>
    </location>
</feature>
<feature type="transmembrane region" description="Helical" evidence="5">
    <location>
        <begin position="191"/>
        <end position="210"/>
    </location>
</feature>
<gene>
    <name evidence="7" type="ORF">DW322_07520</name>
</gene>
<dbReference type="Pfam" id="PF00916">
    <property type="entry name" value="Sulfate_transp"/>
    <property type="match status" value="2"/>
</dbReference>
<feature type="transmembrane region" description="Helical" evidence="5">
    <location>
        <begin position="321"/>
        <end position="352"/>
    </location>
</feature>
<evidence type="ECO:0000256" key="5">
    <source>
        <dbReference type="SAM" id="Phobius"/>
    </source>
</evidence>
<proteinExistence type="predicted"/>